<name>A0A1A3NLV0_MYCAS</name>
<dbReference type="Pfam" id="PF00403">
    <property type="entry name" value="HMA"/>
    <property type="match status" value="1"/>
</dbReference>
<sequence length="70" mass="7330">MITREYQVSGMCCGQCEITVLDEVAHVAGVEVAEVSARTGRLTVTSSNPVDTLSVLDAIDEAGFTALLVS</sequence>
<dbReference type="CDD" id="cd00371">
    <property type="entry name" value="HMA"/>
    <property type="match status" value="1"/>
</dbReference>
<dbReference type="GO" id="GO:0046872">
    <property type="term" value="F:metal ion binding"/>
    <property type="evidence" value="ECO:0007669"/>
    <property type="project" value="InterPro"/>
</dbReference>
<evidence type="ECO:0000313" key="3">
    <source>
        <dbReference type="Proteomes" id="UP000093928"/>
    </source>
</evidence>
<proteinExistence type="predicted"/>
<protein>
    <submittedName>
        <fullName evidence="2">Heavy metal transporter</fullName>
    </submittedName>
</protein>
<evidence type="ECO:0000313" key="2">
    <source>
        <dbReference type="EMBL" id="OBK21312.1"/>
    </source>
</evidence>
<dbReference type="PROSITE" id="PS50846">
    <property type="entry name" value="HMA_2"/>
    <property type="match status" value="1"/>
</dbReference>
<dbReference type="Gene3D" id="3.30.70.100">
    <property type="match status" value="1"/>
</dbReference>
<evidence type="ECO:0000259" key="1">
    <source>
        <dbReference type="PROSITE" id="PS50846"/>
    </source>
</evidence>
<dbReference type="InterPro" id="IPR036163">
    <property type="entry name" value="HMA_dom_sf"/>
</dbReference>
<reference evidence="2 3" key="1">
    <citation type="submission" date="2016-06" db="EMBL/GenBank/DDBJ databases">
        <authorList>
            <person name="Kjaerup R.B."/>
            <person name="Dalgaard T.S."/>
            <person name="Juul-Madsen H.R."/>
        </authorList>
    </citation>
    <scope>NUCLEOTIDE SEQUENCE [LARGE SCALE GENOMIC DNA]</scope>
    <source>
        <strain evidence="2 3">1165133.8</strain>
    </source>
</reference>
<gene>
    <name evidence="2" type="ORF">A5634_00515</name>
</gene>
<dbReference type="InterPro" id="IPR006121">
    <property type="entry name" value="HMA_dom"/>
</dbReference>
<dbReference type="OrthoDB" id="9813965at2"/>
<dbReference type="AlphaFoldDB" id="A0A1A3NLV0"/>
<organism evidence="2 3">
    <name type="scientific">Mycobacterium asiaticum</name>
    <dbReference type="NCBI Taxonomy" id="1790"/>
    <lineage>
        <taxon>Bacteria</taxon>
        <taxon>Bacillati</taxon>
        <taxon>Actinomycetota</taxon>
        <taxon>Actinomycetes</taxon>
        <taxon>Mycobacteriales</taxon>
        <taxon>Mycobacteriaceae</taxon>
        <taxon>Mycobacterium</taxon>
    </lineage>
</organism>
<dbReference type="Proteomes" id="UP000093928">
    <property type="component" value="Unassembled WGS sequence"/>
</dbReference>
<feature type="domain" description="HMA" evidence="1">
    <location>
        <begin position="2"/>
        <end position="67"/>
    </location>
</feature>
<dbReference type="SUPFAM" id="SSF55008">
    <property type="entry name" value="HMA, heavy metal-associated domain"/>
    <property type="match status" value="1"/>
</dbReference>
<dbReference type="RefSeq" id="WP_065146526.1">
    <property type="nucleotide sequence ID" value="NZ_LZLS01000205.1"/>
</dbReference>
<dbReference type="EMBL" id="LZLS01000205">
    <property type="protein sequence ID" value="OBK21312.1"/>
    <property type="molecule type" value="Genomic_DNA"/>
</dbReference>
<comment type="caution">
    <text evidence="2">The sequence shown here is derived from an EMBL/GenBank/DDBJ whole genome shotgun (WGS) entry which is preliminary data.</text>
</comment>
<accession>A0A1A3NLV0</accession>